<organism evidence="1 2">
    <name type="scientific">Pocillopora damicornis</name>
    <name type="common">Cauliflower coral</name>
    <name type="synonym">Millepora damicornis</name>
    <dbReference type="NCBI Taxonomy" id="46731"/>
    <lineage>
        <taxon>Eukaryota</taxon>
        <taxon>Metazoa</taxon>
        <taxon>Cnidaria</taxon>
        <taxon>Anthozoa</taxon>
        <taxon>Hexacorallia</taxon>
        <taxon>Scleractinia</taxon>
        <taxon>Astrocoeniina</taxon>
        <taxon>Pocilloporidae</taxon>
        <taxon>Pocillopora</taxon>
    </lineage>
</organism>
<name>A0A3M6UX36_POCDA</name>
<accession>A0A3M6UX36</accession>
<gene>
    <name evidence="1" type="ORF">pdam_00000213</name>
</gene>
<protein>
    <submittedName>
        <fullName evidence="1">Uncharacterized protein</fullName>
    </submittedName>
</protein>
<dbReference type="EMBL" id="RCHS01000537">
    <property type="protein sequence ID" value="RMX58232.1"/>
    <property type="molecule type" value="Genomic_DNA"/>
</dbReference>
<feature type="non-terminal residue" evidence="1">
    <location>
        <position position="201"/>
    </location>
</feature>
<dbReference type="AlphaFoldDB" id="A0A3M6UX36"/>
<proteinExistence type="predicted"/>
<evidence type="ECO:0000313" key="2">
    <source>
        <dbReference type="Proteomes" id="UP000275408"/>
    </source>
</evidence>
<sequence>MSIATPAKGQASSHRHMSLAFQYWHRERLATFRKFVAGTVIGVFWPYDVLGFAILEVLQSIASSVTFFLSAETSVDFTCTIKKAAQSIKKQLSENGAKGQKFYVSYHVLPCGAGGEVGLPVPDDHYPKSYDYHSLRAKLNEILKAMVITVAAVPSTLSGKLGVTIFNLLTKEQFQLVHQLTNINEELWMEGVAGTGKTLVA</sequence>
<dbReference type="Proteomes" id="UP000275408">
    <property type="component" value="Unassembled WGS sequence"/>
</dbReference>
<comment type="caution">
    <text evidence="1">The sequence shown here is derived from an EMBL/GenBank/DDBJ whole genome shotgun (WGS) entry which is preliminary data.</text>
</comment>
<reference evidence="1 2" key="1">
    <citation type="journal article" date="2018" name="Sci. Rep.">
        <title>Comparative analysis of the Pocillopora damicornis genome highlights role of immune system in coral evolution.</title>
        <authorList>
            <person name="Cunning R."/>
            <person name="Bay R.A."/>
            <person name="Gillette P."/>
            <person name="Baker A.C."/>
            <person name="Traylor-Knowles N."/>
        </authorList>
    </citation>
    <scope>NUCLEOTIDE SEQUENCE [LARGE SCALE GENOMIC DNA]</scope>
    <source>
        <strain evidence="1">RSMAS</strain>
        <tissue evidence="1">Whole animal</tissue>
    </source>
</reference>
<keyword evidence="2" id="KW-1185">Reference proteome</keyword>
<evidence type="ECO:0000313" key="1">
    <source>
        <dbReference type="EMBL" id="RMX58232.1"/>
    </source>
</evidence>
<dbReference type="OrthoDB" id="5954683at2759"/>